<dbReference type="GO" id="GO:0050660">
    <property type="term" value="F:flavin adenine dinucleotide binding"/>
    <property type="evidence" value="ECO:0007669"/>
    <property type="project" value="InterPro"/>
</dbReference>
<accession>A0A7H0HBY6</accession>
<dbReference type="KEGG" id="amon:H9L24_13175"/>
<evidence type="ECO:0000313" key="6">
    <source>
        <dbReference type="EMBL" id="QNP58052.1"/>
    </source>
</evidence>
<dbReference type="Gene3D" id="3.50.50.60">
    <property type="entry name" value="FAD/NAD(P)-binding domain"/>
    <property type="match status" value="1"/>
</dbReference>
<evidence type="ECO:0000259" key="5">
    <source>
        <dbReference type="Pfam" id="PF01266"/>
    </source>
</evidence>
<dbReference type="InterPro" id="IPR006076">
    <property type="entry name" value="FAD-dep_OxRdtase"/>
</dbReference>
<dbReference type="EMBL" id="CP060790">
    <property type="protein sequence ID" value="QNP58052.1"/>
    <property type="molecule type" value="Genomic_DNA"/>
</dbReference>
<dbReference type="InterPro" id="IPR045170">
    <property type="entry name" value="MTOX"/>
</dbReference>
<dbReference type="Gene3D" id="3.30.9.10">
    <property type="entry name" value="D-Amino Acid Oxidase, subunit A, domain 2"/>
    <property type="match status" value="1"/>
</dbReference>
<dbReference type="PANTHER" id="PTHR10961:SF7">
    <property type="entry name" value="FAD DEPENDENT OXIDOREDUCTASE DOMAIN-CONTAINING PROTEIN"/>
    <property type="match status" value="1"/>
</dbReference>
<proteinExistence type="predicted"/>
<evidence type="ECO:0000313" key="7">
    <source>
        <dbReference type="Proteomes" id="UP000516057"/>
    </source>
</evidence>
<dbReference type="NCBIfam" id="NF008425">
    <property type="entry name" value="PRK11259.1"/>
    <property type="match status" value="1"/>
</dbReference>
<keyword evidence="7" id="KW-1185">Reference proteome</keyword>
<dbReference type="SUPFAM" id="SSF54373">
    <property type="entry name" value="FAD-linked reductases, C-terminal domain"/>
    <property type="match status" value="1"/>
</dbReference>
<dbReference type="Proteomes" id="UP000516057">
    <property type="component" value="Chromosome"/>
</dbReference>
<dbReference type="GO" id="GO:0050131">
    <property type="term" value="F:N-methyl-L-amino-acid oxidase activity"/>
    <property type="evidence" value="ECO:0007669"/>
    <property type="project" value="UniProtKB-EC"/>
</dbReference>
<dbReference type="InterPro" id="IPR036188">
    <property type="entry name" value="FAD/NAD-bd_sf"/>
</dbReference>
<evidence type="ECO:0000256" key="1">
    <source>
        <dbReference type="ARBA" id="ARBA00001974"/>
    </source>
</evidence>
<dbReference type="RefSeq" id="WP_187735047.1">
    <property type="nucleotide sequence ID" value="NZ_CP060790.1"/>
</dbReference>
<dbReference type="PANTHER" id="PTHR10961">
    <property type="entry name" value="PEROXISOMAL SARCOSINE OXIDASE"/>
    <property type="match status" value="1"/>
</dbReference>
<dbReference type="GO" id="GO:0008115">
    <property type="term" value="F:sarcosine oxidase activity"/>
    <property type="evidence" value="ECO:0007669"/>
    <property type="project" value="TreeGrafter"/>
</dbReference>
<dbReference type="SUPFAM" id="SSF51905">
    <property type="entry name" value="FAD/NAD(P)-binding domain"/>
    <property type="match status" value="1"/>
</dbReference>
<keyword evidence="2" id="KW-0285">Flavoprotein</keyword>
<dbReference type="AlphaFoldDB" id="A0A7H0HBY6"/>
<evidence type="ECO:0000256" key="2">
    <source>
        <dbReference type="ARBA" id="ARBA00022630"/>
    </source>
</evidence>
<evidence type="ECO:0000256" key="3">
    <source>
        <dbReference type="ARBA" id="ARBA00022827"/>
    </source>
</evidence>
<dbReference type="Pfam" id="PF01266">
    <property type="entry name" value="DAO"/>
    <property type="match status" value="1"/>
</dbReference>
<dbReference type="EC" id="1.5.3.2" evidence="6"/>
<keyword evidence="3" id="KW-0274">FAD</keyword>
<organism evidence="6 7">
    <name type="scientific">Paenacidovorax monticola</name>
    <dbReference type="NCBI Taxonomy" id="1926868"/>
    <lineage>
        <taxon>Bacteria</taxon>
        <taxon>Pseudomonadati</taxon>
        <taxon>Pseudomonadota</taxon>
        <taxon>Betaproteobacteria</taxon>
        <taxon>Burkholderiales</taxon>
        <taxon>Comamonadaceae</taxon>
        <taxon>Paenacidovorax</taxon>
    </lineage>
</organism>
<sequence length="418" mass="44959">MSAASAPSYDTIVIGLGALGAASALQLARRGQRVLGIDRHHPPHDQGSSHGDSRITRLAVGEGAAYVPLVQRSHALWREIEAHTGAQLLTQTGGLILASRDCVAAHHGKADFVRTTMATARRFGIAHEVLRADEIRARFPQFLLRGDEEAYFEPEAGFVRPEAAIAAQLQWAAELGARLRTGETVTRIEPLGTHEGAGVRVHTDQGSYLAARVVLAAGPWVPGLLGAADDAGARAWGAQLRVLRQTLYWFDTGANAAQYQPERFPIFIWIFGEREEDYMYGFPTTDAPWPALKVATEQYAHTTTPERMERSVSDAEVRAMFESRLRGRFAGLDAQQGRVLKAAACLYTVTPDRDFLVDRLPGAPQVLLVSACSGHGFKHSAGLGDAIAEAITRPDAASPLLAPFAHARLDGAGPALAG</sequence>
<feature type="domain" description="FAD dependent oxidoreductase" evidence="5">
    <location>
        <begin position="10"/>
        <end position="389"/>
    </location>
</feature>
<evidence type="ECO:0000256" key="4">
    <source>
        <dbReference type="ARBA" id="ARBA00023002"/>
    </source>
</evidence>
<gene>
    <name evidence="6" type="primary">solA</name>
    <name evidence="6" type="ORF">H9L24_13175</name>
</gene>
<comment type="cofactor">
    <cofactor evidence="1">
        <name>FAD</name>
        <dbReference type="ChEBI" id="CHEBI:57692"/>
    </cofactor>
</comment>
<reference evidence="6 7" key="1">
    <citation type="submission" date="2020-08" db="EMBL/GenBank/DDBJ databases">
        <title>Genome sequence of Acidovorax monticola KACC 19171T.</title>
        <authorList>
            <person name="Hyun D.-W."/>
            <person name="Bae J.-W."/>
        </authorList>
    </citation>
    <scope>NUCLEOTIDE SEQUENCE [LARGE SCALE GENOMIC DNA]</scope>
    <source>
        <strain evidence="6 7">KACC 19171</strain>
    </source>
</reference>
<protein>
    <submittedName>
        <fullName evidence="6">N-methyl-L-tryptophan oxidase</fullName>
        <ecNumber evidence="6">1.5.3.2</ecNumber>
    </submittedName>
</protein>
<keyword evidence="4 6" id="KW-0560">Oxidoreductase</keyword>
<name>A0A7H0HBY6_9BURK</name>